<dbReference type="EMBL" id="BMCH01000009">
    <property type="protein sequence ID" value="GGC41354.1"/>
    <property type="molecule type" value="Genomic_DNA"/>
</dbReference>
<evidence type="ECO:0000313" key="3">
    <source>
        <dbReference type="Proteomes" id="UP000637769"/>
    </source>
</evidence>
<gene>
    <name evidence="2" type="ORF">GCM10007207_28350</name>
</gene>
<name>A0ABQ1MN74_9PROT</name>
<accession>A0ABQ1MN74</accession>
<protein>
    <recommendedName>
        <fullName evidence="4">Transposase</fullName>
    </recommendedName>
</protein>
<evidence type="ECO:0008006" key="4">
    <source>
        <dbReference type="Google" id="ProtNLM"/>
    </source>
</evidence>
<keyword evidence="3" id="KW-1185">Reference proteome</keyword>
<organism evidence="2 3">
    <name type="scientific">Asaia siamensis</name>
    <dbReference type="NCBI Taxonomy" id="110479"/>
    <lineage>
        <taxon>Bacteria</taxon>
        <taxon>Pseudomonadati</taxon>
        <taxon>Pseudomonadota</taxon>
        <taxon>Alphaproteobacteria</taxon>
        <taxon>Acetobacterales</taxon>
        <taxon>Acetobacteraceae</taxon>
        <taxon>Asaia</taxon>
    </lineage>
</organism>
<reference evidence="3" key="1">
    <citation type="journal article" date="2019" name="Int. J. Syst. Evol. Microbiol.">
        <title>The Global Catalogue of Microorganisms (GCM) 10K type strain sequencing project: providing services to taxonomists for standard genome sequencing and annotation.</title>
        <authorList>
            <consortium name="The Broad Institute Genomics Platform"/>
            <consortium name="The Broad Institute Genome Sequencing Center for Infectious Disease"/>
            <person name="Wu L."/>
            <person name="Ma J."/>
        </authorList>
    </citation>
    <scope>NUCLEOTIDE SEQUENCE [LARGE SCALE GENOMIC DNA]</scope>
    <source>
        <strain evidence="3">CCM 7132</strain>
    </source>
</reference>
<dbReference type="Proteomes" id="UP000637769">
    <property type="component" value="Unassembled WGS sequence"/>
</dbReference>
<evidence type="ECO:0000313" key="2">
    <source>
        <dbReference type="EMBL" id="GGC41354.1"/>
    </source>
</evidence>
<sequence length="71" mass="7590">MFNALLETLAELVGRDRSADIIDGTLVREHHCAARIKKMLGRPRGSADHGEGSQPNAMPAATPGCYRSPSS</sequence>
<proteinExistence type="predicted"/>
<evidence type="ECO:0000256" key="1">
    <source>
        <dbReference type="SAM" id="MobiDB-lite"/>
    </source>
</evidence>
<feature type="region of interest" description="Disordered" evidence="1">
    <location>
        <begin position="39"/>
        <end position="71"/>
    </location>
</feature>
<comment type="caution">
    <text evidence="2">The sequence shown here is derived from an EMBL/GenBank/DDBJ whole genome shotgun (WGS) entry which is preliminary data.</text>
</comment>